<evidence type="ECO:0000259" key="10">
    <source>
        <dbReference type="PROSITE" id="PS50126"/>
    </source>
</evidence>
<dbReference type="InterPro" id="IPR001900">
    <property type="entry name" value="RNase_II/R"/>
</dbReference>
<feature type="compositionally biased region" description="Basic and acidic residues" evidence="9">
    <location>
        <begin position="733"/>
        <end position="744"/>
    </location>
</feature>
<dbReference type="InterPro" id="IPR011805">
    <property type="entry name" value="RNase_R"/>
</dbReference>
<dbReference type="SMART" id="SM00316">
    <property type="entry name" value="S1"/>
    <property type="match status" value="1"/>
</dbReference>
<dbReference type="GO" id="GO:0006402">
    <property type="term" value="P:mRNA catabolic process"/>
    <property type="evidence" value="ECO:0007669"/>
    <property type="project" value="TreeGrafter"/>
</dbReference>
<evidence type="ECO:0000256" key="2">
    <source>
        <dbReference type="ARBA" id="ARBA00004496"/>
    </source>
</evidence>
<evidence type="ECO:0000256" key="4">
    <source>
        <dbReference type="ARBA" id="ARBA00022722"/>
    </source>
</evidence>
<dbReference type="AlphaFoldDB" id="A0A4R6XLK4"/>
<comment type="function">
    <text evidence="8">3'-5' exoribonuclease that releases 5'-nucleoside monophosphates and is involved in maturation of structured RNAs.</text>
</comment>
<sequence>MYNGAMKNPFNIPDPEFADQVKKYKNPIPSRNALIQFLETEKKLLKLETIAVKIGVQNDEQFEGLRIRLRTMVRDGQLLVNRRGGYGVRKKLELTQGRVSAHSDGFGFLISDELEEDAFITPKQMRMVMDGDMVLADVQPAYKGNGKHDAFIVEVLQRAHATVAGRLIDEEGLAYVKADNSRISDIMIPQEGKGSAKHNDYVTVSIKKYPDKNRPAFGEVIAILGQQLNHELSMQLTIVSEGLPHEWPAGVENFRAQIPKEVVEAHIGPHKDIRHIPLVTIDGADARDFDDAVYVEPTAKGYKLLVAIADVSTYVRPDYPLDKEAYNRGTSVYFPGKVIPMLPLELSNGICSLNPNVDRLSMVCEMHINEVGEIQSYEFYRGLMHSHARITYDEAWAYLESGENSKGWSRKVTESLDHQYQLFKALQVEKQARGGIEFNSSDVFISIGEDGMVSDIQQYTRNDAHKLIENFMISANVCAAKFIEKHEVPASFRCHNPPPESKVKDLVTFLKGLGVTPHFREDPSPKDLTQLLDQIQHREDKNLIEQVVLRSQSLASYESTNAGHFGLALTHYAHFTSPIRRYPDLMVHRAIDHIVYHKGEQYHYSEAQAAEMNKQCSMTERRAETASREVDARLKCLFMQQFIGDEMIGTVSGVTRFGLFVQLVQYQVDGLIHVTSLPNDYYHHDPIKHQLTGERGGNQFMLTDQVAIKIAAVDLDDRKIDFEFVGKINAKGEIQKSKKSDVKSNKKSNKKPQKGKNKQDEPAGKKGKSKRRRSRKKPS</sequence>
<dbReference type="HAMAP" id="MF_01895">
    <property type="entry name" value="RNase_R"/>
    <property type="match status" value="1"/>
</dbReference>
<feature type="domain" description="S1 motif" evidence="10">
    <location>
        <begin position="644"/>
        <end position="725"/>
    </location>
</feature>
<dbReference type="Pfam" id="PF00773">
    <property type="entry name" value="RNB"/>
    <property type="match status" value="1"/>
</dbReference>
<evidence type="ECO:0000256" key="7">
    <source>
        <dbReference type="ARBA" id="ARBA00022884"/>
    </source>
</evidence>
<dbReference type="InterPro" id="IPR004476">
    <property type="entry name" value="RNase_II/RNase_R"/>
</dbReference>
<comment type="catalytic activity">
    <reaction evidence="1 8">
        <text>Exonucleolytic cleavage in the 3'- to 5'-direction to yield nucleoside 5'-phosphates.</text>
        <dbReference type="EC" id="3.1.13.1"/>
    </reaction>
</comment>
<dbReference type="GO" id="GO:0008859">
    <property type="term" value="F:exoribonuclease II activity"/>
    <property type="evidence" value="ECO:0007669"/>
    <property type="project" value="UniProtKB-UniRule"/>
</dbReference>
<dbReference type="InterPro" id="IPR050180">
    <property type="entry name" value="RNR_Ribonuclease"/>
</dbReference>
<evidence type="ECO:0000256" key="9">
    <source>
        <dbReference type="SAM" id="MobiDB-lite"/>
    </source>
</evidence>
<accession>A0A4R6XLK4</accession>
<feature type="region of interest" description="Disordered" evidence="9">
    <location>
        <begin position="733"/>
        <end position="779"/>
    </location>
</feature>
<keyword evidence="3 8" id="KW-0963">Cytoplasm</keyword>
<dbReference type="Gene3D" id="2.40.50.140">
    <property type="entry name" value="Nucleic acid-binding proteins"/>
    <property type="match status" value="2"/>
</dbReference>
<evidence type="ECO:0000256" key="8">
    <source>
        <dbReference type="HAMAP-Rule" id="MF_01895"/>
    </source>
</evidence>
<dbReference type="PROSITE" id="PS01175">
    <property type="entry name" value="RIBONUCLEASE_II"/>
    <property type="match status" value="1"/>
</dbReference>
<dbReference type="PANTHER" id="PTHR23355">
    <property type="entry name" value="RIBONUCLEASE"/>
    <property type="match status" value="1"/>
</dbReference>
<feature type="compositionally biased region" description="Basic residues" evidence="9">
    <location>
        <begin position="765"/>
        <end position="779"/>
    </location>
</feature>
<dbReference type="NCBIfam" id="TIGR00358">
    <property type="entry name" value="3_prime_RNase"/>
    <property type="match status" value="1"/>
</dbReference>
<dbReference type="PANTHER" id="PTHR23355:SF9">
    <property type="entry name" value="DIS3-LIKE EXONUCLEASE 2"/>
    <property type="match status" value="1"/>
</dbReference>
<dbReference type="Pfam" id="PF17876">
    <property type="entry name" value="CSD2"/>
    <property type="match status" value="1"/>
</dbReference>
<dbReference type="GO" id="GO:0005829">
    <property type="term" value="C:cytosol"/>
    <property type="evidence" value="ECO:0007669"/>
    <property type="project" value="UniProtKB-ARBA"/>
</dbReference>
<feature type="compositionally biased region" description="Basic residues" evidence="9">
    <location>
        <begin position="745"/>
        <end position="756"/>
    </location>
</feature>
<dbReference type="CDD" id="cd04471">
    <property type="entry name" value="S1_RNase_R"/>
    <property type="match status" value="1"/>
</dbReference>
<dbReference type="OrthoDB" id="9764149at2"/>
<reference evidence="11 12" key="1">
    <citation type="submission" date="2019-03" db="EMBL/GenBank/DDBJ databases">
        <title>Genomic Encyclopedia of Type Strains, Phase IV (KMG-IV): sequencing the most valuable type-strain genomes for metagenomic binning, comparative biology and taxonomic classification.</title>
        <authorList>
            <person name="Goeker M."/>
        </authorList>
    </citation>
    <scope>NUCLEOTIDE SEQUENCE [LARGE SCALE GENOMIC DNA]</scope>
    <source>
        <strain evidence="11 12">DSM 25488</strain>
    </source>
</reference>
<dbReference type="NCBIfam" id="TIGR02063">
    <property type="entry name" value="RNase_R"/>
    <property type="match status" value="1"/>
</dbReference>
<dbReference type="InterPro" id="IPR012340">
    <property type="entry name" value="NA-bd_OB-fold"/>
</dbReference>
<dbReference type="GO" id="GO:0003723">
    <property type="term" value="F:RNA binding"/>
    <property type="evidence" value="ECO:0007669"/>
    <property type="project" value="UniProtKB-UniRule"/>
</dbReference>
<keyword evidence="6 8" id="KW-0269">Exonuclease</keyword>
<comment type="similarity">
    <text evidence="8">Belongs to the RNR ribonuclease family. RNase R subfamily.</text>
</comment>
<keyword evidence="5 8" id="KW-0378">Hydrolase</keyword>
<evidence type="ECO:0000256" key="5">
    <source>
        <dbReference type="ARBA" id="ARBA00022801"/>
    </source>
</evidence>
<keyword evidence="4 8" id="KW-0540">Nuclease</keyword>
<evidence type="ECO:0000256" key="1">
    <source>
        <dbReference type="ARBA" id="ARBA00001849"/>
    </source>
</evidence>
<dbReference type="InterPro" id="IPR003029">
    <property type="entry name" value="S1_domain"/>
</dbReference>
<keyword evidence="7 8" id="KW-0694">RNA-binding</keyword>
<evidence type="ECO:0000313" key="11">
    <source>
        <dbReference type="EMBL" id="TDR20505.1"/>
    </source>
</evidence>
<dbReference type="SMART" id="SM00955">
    <property type="entry name" value="RNB"/>
    <property type="match status" value="1"/>
</dbReference>
<dbReference type="SMART" id="SM00357">
    <property type="entry name" value="CSP"/>
    <property type="match status" value="1"/>
</dbReference>
<organism evidence="11 12">
    <name type="scientific">Marinicella litoralis</name>
    <dbReference type="NCBI Taxonomy" id="644220"/>
    <lineage>
        <taxon>Bacteria</taxon>
        <taxon>Pseudomonadati</taxon>
        <taxon>Pseudomonadota</taxon>
        <taxon>Gammaproteobacteria</taxon>
        <taxon>Lysobacterales</taxon>
        <taxon>Marinicellaceae</taxon>
        <taxon>Marinicella</taxon>
    </lineage>
</organism>
<dbReference type="Proteomes" id="UP000295724">
    <property type="component" value="Unassembled WGS sequence"/>
</dbReference>
<comment type="subcellular location">
    <subcellularLocation>
        <location evidence="2 8">Cytoplasm</location>
    </subcellularLocation>
</comment>
<dbReference type="InterPro" id="IPR040476">
    <property type="entry name" value="CSD2"/>
</dbReference>
<dbReference type="EC" id="3.1.13.1" evidence="8"/>
<dbReference type="InterPro" id="IPR022966">
    <property type="entry name" value="RNase_II/R_CS"/>
</dbReference>
<protein>
    <recommendedName>
        <fullName evidence="8">Ribonuclease R</fullName>
        <shortName evidence="8">RNase R</shortName>
        <ecNumber evidence="8">3.1.13.1</ecNumber>
    </recommendedName>
</protein>
<dbReference type="EMBL" id="SNZB01000003">
    <property type="protein sequence ID" value="TDR20505.1"/>
    <property type="molecule type" value="Genomic_DNA"/>
</dbReference>
<dbReference type="Pfam" id="PF00575">
    <property type="entry name" value="S1"/>
    <property type="match status" value="1"/>
</dbReference>
<keyword evidence="12" id="KW-1185">Reference proteome</keyword>
<name>A0A4R6XLK4_9GAMM</name>
<dbReference type="SUPFAM" id="SSF50249">
    <property type="entry name" value="Nucleic acid-binding proteins"/>
    <property type="match status" value="4"/>
</dbReference>
<comment type="caution">
    <text evidence="11">The sequence shown here is derived from an EMBL/GenBank/DDBJ whole genome shotgun (WGS) entry which is preliminary data.</text>
</comment>
<proteinExistence type="inferred from homology"/>
<dbReference type="Pfam" id="PF08206">
    <property type="entry name" value="OB_RNB"/>
    <property type="match status" value="1"/>
</dbReference>
<evidence type="ECO:0000313" key="12">
    <source>
        <dbReference type="Proteomes" id="UP000295724"/>
    </source>
</evidence>
<gene>
    <name evidence="8" type="primary">rnr</name>
    <name evidence="11" type="ORF">C8D91_1479</name>
</gene>
<dbReference type="InterPro" id="IPR011129">
    <property type="entry name" value="CSD"/>
</dbReference>
<dbReference type="InterPro" id="IPR013223">
    <property type="entry name" value="RNase_B_OB_dom"/>
</dbReference>
<evidence type="ECO:0000256" key="3">
    <source>
        <dbReference type="ARBA" id="ARBA00022490"/>
    </source>
</evidence>
<evidence type="ECO:0000256" key="6">
    <source>
        <dbReference type="ARBA" id="ARBA00022839"/>
    </source>
</evidence>
<dbReference type="PROSITE" id="PS50126">
    <property type="entry name" value="S1"/>
    <property type="match status" value="1"/>
</dbReference>